<feature type="domain" description="FAD dependent oxidoreductase" evidence="3">
    <location>
        <begin position="6"/>
        <end position="349"/>
    </location>
</feature>
<gene>
    <name evidence="4" type="ORF">FQ775_08335</name>
</gene>
<dbReference type="SUPFAM" id="SSF51905">
    <property type="entry name" value="FAD/NAD(P)-binding domain"/>
    <property type="match status" value="1"/>
</dbReference>
<dbReference type="KEGG" id="niy:FQ775_08335"/>
<keyword evidence="5" id="KW-1185">Reference proteome</keyword>
<evidence type="ECO:0000256" key="2">
    <source>
        <dbReference type="SAM" id="Phobius"/>
    </source>
</evidence>
<dbReference type="GO" id="GO:0005737">
    <property type="term" value="C:cytoplasm"/>
    <property type="evidence" value="ECO:0007669"/>
    <property type="project" value="TreeGrafter"/>
</dbReference>
<dbReference type="PANTHER" id="PTHR13847:SF287">
    <property type="entry name" value="FAD-DEPENDENT OXIDOREDUCTASE DOMAIN-CONTAINING PROTEIN 1"/>
    <property type="match status" value="1"/>
</dbReference>
<dbReference type="Gene3D" id="3.50.50.60">
    <property type="entry name" value="FAD/NAD(P)-binding domain"/>
    <property type="match status" value="1"/>
</dbReference>
<keyword evidence="2" id="KW-1133">Transmembrane helix</keyword>
<dbReference type="AlphaFoldDB" id="A0A5B8KXF7"/>
<dbReference type="Proteomes" id="UP000321389">
    <property type="component" value="Chromosome"/>
</dbReference>
<dbReference type="Pfam" id="PF01266">
    <property type="entry name" value="DAO"/>
    <property type="match status" value="1"/>
</dbReference>
<dbReference type="InterPro" id="IPR006076">
    <property type="entry name" value="FAD-dep_OxRdtase"/>
</dbReference>
<dbReference type="EMBL" id="CP042301">
    <property type="protein sequence ID" value="QDZ00384.1"/>
    <property type="molecule type" value="Genomic_DNA"/>
</dbReference>
<sequence>MSRKVDVAIIGGGIAGVSLAYFLAPHRSVAVLEREEALGYHSTGRSAAEFSRRFHTPTVGKLAEISYRFLTEPPAGFAEIGLLKPRGNLVIADAENRTRLQEIFAGESATSPDLEMLSVEEALTRAPILNPGYVAAAFFDPECWDMEADSLLQGFAKGARVAGAEILNRAELLSVARQGKQWVLDTGAGEVRADIIVNAAGGWADTVAQVCGVGALGIQPLRRTAITVDAPDGVDVGSLPEISEVRDKFYIKPEAGRLLVSPSDETPVDPYDAQAEEIDVAYAAWYLEQATTVQVRRVAHSWAGLRSFAPDRAPVVGYSGKAESFFWLAGQGGFGIMTSPALGRLAAELMVDGTPSDIFAEHCLESAALSPKRLEGDP</sequence>
<dbReference type="RefSeq" id="WP_146299032.1">
    <property type="nucleotide sequence ID" value="NZ_CP042301.2"/>
</dbReference>
<protein>
    <submittedName>
        <fullName evidence="4">FAD-binding oxidoreductase</fullName>
    </submittedName>
</protein>
<feature type="transmembrane region" description="Helical" evidence="2">
    <location>
        <begin position="7"/>
        <end position="24"/>
    </location>
</feature>
<evidence type="ECO:0000313" key="4">
    <source>
        <dbReference type="EMBL" id="QDZ00384.1"/>
    </source>
</evidence>
<reference evidence="4" key="1">
    <citation type="submission" date="2020-04" db="EMBL/GenBank/DDBJ databases">
        <title>Nitratireductor sp. nov. isolated from mangrove soil.</title>
        <authorList>
            <person name="Ye Y."/>
        </authorList>
    </citation>
    <scope>NUCLEOTIDE SEQUENCE</scope>
    <source>
        <strain evidence="4">SY7</strain>
    </source>
</reference>
<dbReference type="Gene3D" id="3.30.9.10">
    <property type="entry name" value="D-Amino Acid Oxidase, subunit A, domain 2"/>
    <property type="match status" value="1"/>
</dbReference>
<evidence type="ECO:0000256" key="1">
    <source>
        <dbReference type="ARBA" id="ARBA00023002"/>
    </source>
</evidence>
<dbReference type="GO" id="GO:0016491">
    <property type="term" value="F:oxidoreductase activity"/>
    <property type="evidence" value="ECO:0007669"/>
    <property type="project" value="UniProtKB-KW"/>
</dbReference>
<evidence type="ECO:0000259" key="3">
    <source>
        <dbReference type="Pfam" id="PF01266"/>
    </source>
</evidence>
<dbReference type="PANTHER" id="PTHR13847">
    <property type="entry name" value="SARCOSINE DEHYDROGENASE-RELATED"/>
    <property type="match status" value="1"/>
</dbReference>
<accession>A0A5B8KXF7</accession>
<keyword evidence="2" id="KW-0812">Transmembrane</keyword>
<keyword evidence="1" id="KW-0560">Oxidoreductase</keyword>
<dbReference type="InterPro" id="IPR036188">
    <property type="entry name" value="FAD/NAD-bd_sf"/>
</dbReference>
<keyword evidence="2" id="KW-0472">Membrane</keyword>
<dbReference type="OrthoDB" id="7421214at2"/>
<organism evidence="4 5">
    <name type="scientific">Nitratireductor mangrovi</name>
    <dbReference type="NCBI Taxonomy" id="2599600"/>
    <lineage>
        <taxon>Bacteria</taxon>
        <taxon>Pseudomonadati</taxon>
        <taxon>Pseudomonadota</taxon>
        <taxon>Alphaproteobacteria</taxon>
        <taxon>Hyphomicrobiales</taxon>
        <taxon>Phyllobacteriaceae</taxon>
        <taxon>Nitratireductor</taxon>
    </lineage>
</organism>
<name>A0A5B8KXF7_9HYPH</name>
<evidence type="ECO:0000313" key="5">
    <source>
        <dbReference type="Proteomes" id="UP000321389"/>
    </source>
</evidence>
<proteinExistence type="predicted"/>